<evidence type="ECO:0000313" key="2">
    <source>
        <dbReference type="Proteomes" id="UP000813463"/>
    </source>
</evidence>
<gene>
    <name evidence="3" type="primary">LOC130465442</name>
</gene>
<evidence type="ECO:0008006" key="4">
    <source>
        <dbReference type="Google" id="ProtNLM"/>
    </source>
</evidence>
<protein>
    <recommendedName>
        <fullName evidence="4">Retrotransposon gag domain-containing protein</fullName>
    </recommendedName>
</protein>
<dbReference type="InterPro" id="IPR021109">
    <property type="entry name" value="Peptidase_aspartic_dom_sf"/>
</dbReference>
<feature type="compositionally biased region" description="Basic and acidic residues" evidence="1">
    <location>
        <begin position="153"/>
        <end position="170"/>
    </location>
</feature>
<dbReference type="PANTHER" id="PTHR33223">
    <property type="entry name" value="CCHC-TYPE DOMAIN-CONTAINING PROTEIN"/>
    <property type="match status" value="1"/>
</dbReference>
<dbReference type="CDD" id="cd00303">
    <property type="entry name" value="retropepsin_like"/>
    <property type="match status" value="1"/>
</dbReference>
<feature type="region of interest" description="Disordered" evidence="1">
    <location>
        <begin position="153"/>
        <end position="199"/>
    </location>
</feature>
<evidence type="ECO:0000256" key="1">
    <source>
        <dbReference type="SAM" id="MobiDB-lite"/>
    </source>
</evidence>
<dbReference type="Gene3D" id="2.40.70.10">
    <property type="entry name" value="Acid Proteases"/>
    <property type="match status" value="1"/>
</dbReference>
<dbReference type="RefSeq" id="XP_056690177.1">
    <property type="nucleotide sequence ID" value="XM_056834199.1"/>
</dbReference>
<feature type="region of interest" description="Disordered" evidence="1">
    <location>
        <begin position="281"/>
        <end position="304"/>
    </location>
</feature>
<dbReference type="Proteomes" id="UP000813463">
    <property type="component" value="Chromosome 1"/>
</dbReference>
<reference evidence="3" key="2">
    <citation type="submission" date="2025-08" db="UniProtKB">
        <authorList>
            <consortium name="RefSeq"/>
        </authorList>
    </citation>
    <scope>IDENTIFICATION</scope>
    <source>
        <tissue evidence="3">Leaf</tissue>
    </source>
</reference>
<accession>A0ABM3R3K7</accession>
<evidence type="ECO:0000313" key="3">
    <source>
        <dbReference type="RefSeq" id="XP_056690177.1"/>
    </source>
</evidence>
<proteinExistence type="predicted"/>
<dbReference type="PANTHER" id="PTHR33223:SF10">
    <property type="entry name" value="AMINOTRANSFERASE-LIKE PLANT MOBILE DOMAIN-CONTAINING PROTEIN"/>
    <property type="match status" value="1"/>
</dbReference>
<name>A0ABM3R3K7_SPIOL</name>
<organism evidence="2 3">
    <name type="scientific">Spinacia oleracea</name>
    <name type="common">Spinach</name>
    <dbReference type="NCBI Taxonomy" id="3562"/>
    <lineage>
        <taxon>Eukaryota</taxon>
        <taxon>Viridiplantae</taxon>
        <taxon>Streptophyta</taxon>
        <taxon>Embryophyta</taxon>
        <taxon>Tracheophyta</taxon>
        <taxon>Spermatophyta</taxon>
        <taxon>Magnoliopsida</taxon>
        <taxon>eudicotyledons</taxon>
        <taxon>Gunneridae</taxon>
        <taxon>Pentapetalae</taxon>
        <taxon>Caryophyllales</taxon>
        <taxon>Chenopodiaceae</taxon>
        <taxon>Chenopodioideae</taxon>
        <taxon>Anserineae</taxon>
        <taxon>Spinacia</taxon>
    </lineage>
</organism>
<dbReference type="SUPFAM" id="SSF50630">
    <property type="entry name" value="Acid proteases"/>
    <property type="match status" value="1"/>
</dbReference>
<keyword evidence="2" id="KW-1185">Reference proteome</keyword>
<dbReference type="GeneID" id="130465442"/>
<reference evidence="2" key="1">
    <citation type="journal article" date="2021" name="Nat. Commun.">
        <title>Genomic analyses provide insights into spinach domestication and the genetic basis of agronomic traits.</title>
        <authorList>
            <person name="Cai X."/>
            <person name="Sun X."/>
            <person name="Xu C."/>
            <person name="Sun H."/>
            <person name="Wang X."/>
            <person name="Ge C."/>
            <person name="Zhang Z."/>
            <person name="Wang Q."/>
            <person name="Fei Z."/>
            <person name="Jiao C."/>
            <person name="Wang Q."/>
        </authorList>
    </citation>
    <scope>NUCLEOTIDE SEQUENCE [LARGE SCALE GENOMIC DNA]</scope>
    <source>
        <strain evidence="2">cv. Varoflay</strain>
    </source>
</reference>
<sequence>MNAPKEPKVKPLAIDAYDGTSDPDVHLLAYRHHMYVQGTTDATWCKYFPSTLKGVASKWFKKLPAGTINTYVELEMLFSARFMAYKEEKKTSMHLGQIPDLPDGVAFDNFFRGLKNGSFKFDLVKKSVRTMDDALDEAESFIHATEICSVPKESKGTEATDHPQCKDKSNKKTSRPNGTWAIEKKGYQTDRSQGQKRGRPYDKERFEYNTDMYTILLDVSARYEIDRPFPMKSPVETRDSSLYCKFHCDVGHETKDCKSLRRALDGLAAKGFLKSYLSTSTGGSGKKFYKKSKSPPYRRDDNDTDPEIVAVISGSLAAGGPTIRCQKDYASRLGQVMLSGKAPIDHFPKVEICESDRGKIVTPHDDPLVIELKVANLKVRHILVDTGSSSDIISTACLSRLEHDPKTIEKIQYPIIGFGGGVIHPQGIITLPLRVGGRHQRKNLNVRFLIVKDLTAYNIIMGRPTLNQAKAVVVTHLMLMN</sequence>